<keyword evidence="9" id="KW-0832">Ubl conjugation</keyword>
<protein>
    <recommendedName>
        <fullName evidence="14">Protein kinase domain-containing protein</fullName>
    </recommendedName>
</protein>
<keyword evidence="4" id="KW-0479">Metal-binding</keyword>
<dbReference type="InterPro" id="IPR008271">
    <property type="entry name" value="Ser/Thr_kinase_AS"/>
</dbReference>
<comment type="similarity">
    <text evidence="12">Belongs to the protein kinase superfamily.</text>
</comment>
<evidence type="ECO:0000256" key="10">
    <source>
        <dbReference type="ARBA" id="ARBA00022871"/>
    </source>
</evidence>
<evidence type="ECO:0000256" key="12">
    <source>
        <dbReference type="RuleBase" id="RU000304"/>
    </source>
</evidence>
<keyword evidence="2" id="KW-0217">Developmental protein</keyword>
<dbReference type="GO" id="GO:0005737">
    <property type="term" value="C:cytoplasm"/>
    <property type="evidence" value="ECO:0007669"/>
    <property type="project" value="TreeGrafter"/>
</dbReference>
<dbReference type="GO" id="GO:0000226">
    <property type="term" value="P:microtubule cytoskeleton organization"/>
    <property type="evidence" value="ECO:0007669"/>
    <property type="project" value="TreeGrafter"/>
</dbReference>
<proteinExistence type="inferred from homology"/>
<dbReference type="EMBL" id="LR901025">
    <property type="protein sequence ID" value="CAD7247596.1"/>
    <property type="molecule type" value="Genomic_DNA"/>
</dbReference>
<dbReference type="InterPro" id="IPR011009">
    <property type="entry name" value="Kinase-like_dom_sf"/>
</dbReference>
<dbReference type="PIRSF" id="PIRSF000654">
    <property type="entry name" value="Integrin-linked_kinase"/>
    <property type="match status" value="1"/>
</dbReference>
<dbReference type="PANTHER" id="PTHR24346">
    <property type="entry name" value="MAP/MICROTUBULE AFFINITY-REGULATING KINASE"/>
    <property type="match status" value="1"/>
</dbReference>
<dbReference type="GO" id="GO:0007283">
    <property type="term" value="P:spermatogenesis"/>
    <property type="evidence" value="ECO:0007669"/>
    <property type="project" value="UniProtKB-KW"/>
</dbReference>
<dbReference type="GO" id="GO:0000287">
    <property type="term" value="F:magnesium ion binding"/>
    <property type="evidence" value="ECO:0007669"/>
    <property type="project" value="UniProtKB-ARBA"/>
</dbReference>
<dbReference type="Pfam" id="PF00069">
    <property type="entry name" value="Pkinase"/>
    <property type="match status" value="1"/>
</dbReference>
<dbReference type="OrthoDB" id="541276at2759"/>
<dbReference type="GO" id="GO:0005524">
    <property type="term" value="F:ATP binding"/>
    <property type="evidence" value="ECO:0007669"/>
    <property type="project" value="UniProtKB-UniRule"/>
</dbReference>
<dbReference type="InterPro" id="IPR017441">
    <property type="entry name" value="Protein_kinase_ATP_BS"/>
</dbReference>
<keyword evidence="8" id="KW-0460">Magnesium</keyword>
<evidence type="ECO:0000256" key="9">
    <source>
        <dbReference type="ARBA" id="ARBA00022843"/>
    </source>
</evidence>
<evidence type="ECO:0000313" key="15">
    <source>
        <dbReference type="EMBL" id="CAD7247596.1"/>
    </source>
</evidence>
<dbReference type="CDD" id="cd14080">
    <property type="entry name" value="STKc_TSSK-like"/>
    <property type="match status" value="1"/>
</dbReference>
<gene>
    <name evidence="15" type="ORF">DSTB1V02_LOCUS7426</name>
</gene>
<dbReference type="GO" id="GO:0050321">
    <property type="term" value="F:tau-protein kinase activity"/>
    <property type="evidence" value="ECO:0007669"/>
    <property type="project" value="TreeGrafter"/>
</dbReference>
<dbReference type="SMART" id="SM00220">
    <property type="entry name" value="S_TKc"/>
    <property type="match status" value="1"/>
</dbReference>
<dbReference type="PROSITE" id="PS00108">
    <property type="entry name" value="PROTEIN_KINASE_ST"/>
    <property type="match status" value="1"/>
</dbReference>
<keyword evidence="12" id="KW-0808">Transferase</keyword>
<keyword evidence="7 11" id="KW-0067">ATP-binding</keyword>
<evidence type="ECO:0000256" key="6">
    <source>
        <dbReference type="ARBA" id="ARBA00022782"/>
    </source>
</evidence>
<reference evidence="15" key="1">
    <citation type="submission" date="2020-11" db="EMBL/GenBank/DDBJ databases">
        <authorList>
            <person name="Tran Van P."/>
        </authorList>
    </citation>
    <scope>NUCLEOTIDE SEQUENCE</scope>
</reference>
<evidence type="ECO:0000256" key="8">
    <source>
        <dbReference type="ARBA" id="ARBA00022842"/>
    </source>
</evidence>
<feature type="binding site" evidence="11">
    <location>
        <position position="53"/>
    </location>
    <ligand>
        <name>ATP</name>
        <dbReference type="ChEBI" id="CHEBI:30616"/>
    </ligand>
</feature>
<dbReference type="InterPro" id="IPR000719">
    <property type="entry name" value="Prot_kinase_dom"/>
</dbReference>
<dbReference type="PROSITE" id="PS00107">
    <property type="entry name" value="PROTEIN_KINASE_ATP"/>
    <property type="match status" value="1"/>
</dbReference>
<dbReference type="PANTHER" id="PTHR24346:SF102">
    <property type="entry name" value="TESTIS-SPECIFIC SERINE_THREONINE-PROTEIN KINASE 1"/>
    <property type="match status" value="1"/>
</dbReference>
<dbReference type="GO" id="GO:0035556">
    <property type="term" value="P:intracellular signal transduction"/>
    <property type="evidence" value="ECO:0007669"/>
    <property type="project" value="TreeGrafter"/>
</dbReference>
<dbReference type="FunFam" id="1.10.510.10:FF:000658">
    <property type="entry name" value="Protein CBG12184"/>
    <property type="match status" value="1"/>
</dbReference>
<dbReference type="SUPFAM" id="SSF56112">
    <property type="entry name" value="Protein kinase-like (PK-like)"/>
    <property type="match status" value="1"/>
</dbReference>
<keyword evidence="6" id="KW-0221">Differentiation</keyword>
<evidence type="ECO:0000256" key="5">
    <source>
        <dbReference type="ARBA" id="ARBA00022741"/>
    </source>
</evidence>
<comment type="cofactor">
    <cofactor evidence="1">
        <name>Mg(2+)</name>
        <dbReference type="ChEBI" id="CHEBI:18420"/>
    </cofactor>
</comment>
<accession>A0A7R8XDG8</accession>
<feature type="domain" description="Protein kinase" evidence="14">
    <location>
        <begin position="22"/>
        <end position="284"/>
    </location>
</feature>
<evidence type="ECO:0000256" key="4">
    <source>
        <dbReference type="ARBA" id="ARBA00022723"/>
    </source>
</evidence>
<dbReference type="PROSITE" id="PS50011">
    <property type="entry name" value="PROTEIN_KINASE_DOM"/>
    <property type="match status" value="1"/>
</dbReference>
<evidence type="ECO:0000256" key="3">
    <source>
        <dbReference type="ARBA" id="ARBA00022553"/>
    </source>
</evidence>
<evidence type="ECO:0000313" key="16">
    <source>
        <dbReference type="Proteomes" id="UP000677054"/>
    </source>
</evidence>
<evidence type="ECO:0000256" key="11">
    <source>
        <dbReference type="PROSITE-ProRule" id="PRU10141"/>
    </source>
</evidence>
<evidence type="ECO:0000256" key="7">
    <source>
        <dbReference type="ARBA" id="ARBA00022840"/>
    </source>
</evidence>
<dbReference type="GO" id="GO:0030154">
    <property type="term" value="P:cell differentiation"/>
    <property type="evidence" value="ECO:0007669"/>
    <property type="project" value="UniProtKB-KW"/>
</dbReference>
<dbReference type="EMBL" id="CAJPEV010001508">
    <property type="protein sequence ID" value="CAG0893025.1"/>
    <property type="molecule type" value="Genomic_DNA"/>
</dbReference>
<keyword evidence="5 11" id="KW-0547">Nucleotide-binding</keyword>
<feature type="compositionally biased region" description="Basic and acidic residues" evidence="13">
    <location>
        <begin position="299"/>
        <end position="309"/>
    </location>
</feature>
<evidence type="ECO:0000256" key="2">
    <source>
        <dbReference type="ARBA" id="ARBA00022473"/>
    </source>
</evidence>
<dbReference type="AlphaFoldDB" id="A0A7R8XDG8"/>
<feature type="region of interest" description="Disordered" evidence="13">
    <location>
        <begin position="299"/>
        <end position="324"/>
    </location>
</feature>
<keyword evidence="16" id="KW-1185">Reference proteome</keyword>
<evidence type="ECO:0000259" key="14">
    <source>
        <dbReference type="PROSITE" id="PS50011"/>
    </source>
</evidence>
<dbReference type="Proteomes" id="UP000677054">
    <property type="component" value="Unassembled WGS sequence"/>
</dbReference>
<organism evidence="15">
    <name type="scientific">Darwinula stevensoni</name>
    <dbReference type="NCBI Taxonomy" id="69355"/>
    <lineage>
        <taxon>Eukaryota</taxon>
        <taxon>Metazoa</taxon>
        <taxon>Ecdysozoa</taxon>
        <taxon>Arthropoda</taxon>
        <taxon>Crustacea</taxon>
        <taxon>Oligostraca</taxon>
        <taxon>Ostracoda</taxon>
        <taxon>Podocopa</taxon>
        <taxon>Podocopida</taxon>
        <taxon>Darwinulocopina</taxon>
        <taxon>Darwinuloidea</taxon>
        <taxon>Darwinulidae</taxon>
        <taxon>Darwinula</taxon>
    </lineage>
</organism>
<keyword evidence="10" id="KW-0744">Spermatogenesis</keyword>
<dbReference type="Gene3D" id="1.10.510.10">
    <property type="entry name" value="Transferase(Phosphotransferase) domain 1"/>
    <property type="match status" value="1"/>
</dbReference>
<sequence>MSRGTETRQERPEDQDLVKKGYTFVKKIGSGSYGKVWLAEFHNDGRSMKLACKIVNLERMPPKFARKFFPRELDIIMWVDHAYVIRTHSILERQHQVFIFMQYADSGDLLDYLKKYGVLPEINAHIWFKQLTLGLQYLHGKKVAHRDLKCENLLLTKNFNIKIADFGFARYVVDSDGKRVLSETYCGSAAYAAPEVIRGTPYNPVMSDIWSAGVVLYVMVNPSMPFDDSDAKKLLRNQETRNWAFRSSVRDRLTPAIKDVVTRMLEPDVTSRITLDQILRHEWLSENTLKELVAEHDAMKKTKEQEKRAQPIPGQQALRVPGNH</sequence>
<name>A0A7R8XDG8_9CRUS</name>
<keyword evidence="12" id="KW-0723">Serine/threonine-protein kinase</keyword>
<evidence type="ECO:0000256" key="13">
    <source>
        <dbReference type="SAM" id="MobiDB-lite"/>
    </source>
</evidence>
<keyword evidence="12" id="KW-0418">Kinase</keyword>
<evidence type="ECO:0000256" key="1">
    <source>
        <dbReference type="ARBA" id="ARBA00001946"/>
    </source>
</evidence>
<keyword evidence="3" id="KW-0597">Phosphoprotein</keyword>